<feature type="non-terminal residue" evidence="1">
    <location>
        <position position="291"/>
    </location>
</feature>
<dbReference type="GO" id="GO:0006629">
    <property type="term" value="P:lipid metabolic process"/>
    <property type="evidence" value="ECO:0007669"/>
    <property type="project" value="InterPro"/>
</dbReference>
<dbReference type="GO" id="GO:0008374">
    <property type="term" value="F:O-acyltransferase activity"/>
    <property type="evidence" value="ECO:0007669"/>
    <property type="project" value="InterPro"/>
</dbReference>
<reference evidence="1" key="1">
    <citation type="journal article" date="2014" name="Front. Microbiol.">
        <title>High frequency of phylogenetically diverse reductive dehalogenase-homologous genes in deep subseafloor sedimentary metagenomes.</title>
        <authorList>
            <person name="Kawai M."/>
            <person name="Futagami T."/>
            <person name="Toyoda A."/>
            <person name="Takaki Y."/>
            <person name="Nishi S."/>
            <person name="Hori S."/>
            <person name="Arai W."/>
            <person name="Tsubouchi T."/>
            <person name="Morono Y."/>
            <person name="Uchiyama I."/>
            <person name="Ito T."/>
            <person name="Fujiyama A."/>
            <person name="Inagaki F."/>
            <person name="Takami H."/>
        </authorList>
    </citation>
    <scope>NUCLEOTIDE SEQUENCE</scope>
    <source>
        <strain evidence="1">Expedition CK06-06</strain>
    </source>
</reference>
<organism evidence="1">
    <name type="scientific">marine sediment metagenome</name>
    <dbReference type="NCBI Taxonomy" id="412755"/>
    <lineage>
        <taxon>unclassified sequences</taxon>
        <taxon>metagenomes</taxon>
        <taxon>ecological metagenomes</taxon>
    </lineage>
</organism>
<proteinExistence type="predicted"/>
<accession>X1B0T5</accession>
<gene>
    <name evidence="1" type="ORF">S01H4_24840</name>
</gene>
<comment type="caution">
    <text evidence="1">The sequence shown here is derived from an EMBL/GenBank/DDBJ whole genome shotgun (WGS) entry which is preliminary data.</text>
</comment>
<dbReference type="InterPro" id="IPR029058">
    <property type="entry name" value="AB_hydrolase_fold"/>
</dbReference>
<dbReference type="SUPFAM" id="SSF53474">
    <property type="entry name" value="alpha/beta-Hydrolases"/>
    <property type="match status" value="1"/>
</dbReference>
<evidence type="ECO:0000313" key="1">
    <source>
        <dbReference type="EMBL" id="GAG88530.1"/>
    </source>
</evidence>
<feature type="non-terminal residue" evidence="1">
    <location>
        <position position="1"/>
    </location>
</feature>
<name>X1B0T5_9ZZZZ</name>
<protein>
    <submittedName>
        <fullName evidence="1">Uncharacterized protein</fullName>
    </submittedName>
</protein>
<dbReference type="AlphaFoldDB" id="X1B0T5"/>
<dbReference type="Gene3D" id="3.40.50.1820">
    <property type="entry name" value="alpha/beta hydrolase"/>
    <property type="match status" value="1"/>
</dbReference>
<dbReference type="PANTHER" id="PTHR11440">
    <property type="entry name" value="LECITHIN-CHOLESTEROL ACYLTRANSFERASE-RELATED"/>
    <property type="match status" value="1"/>
</dbReference>
<dbReference type="InterPro" id="IPR003386">
    <property type="entry name" value="LACT/PDAT_acylTrfase"/>
</dbReference>
<sequence length="291" mass="33257">SGFITEDLTLIKDPFTTKPLGLNPVIIVPGFMGSELWRGSERVWPNVRFLFSRPDMFRLPEFDPLEAREVVGEVVIVPNLVKMEQYKRLGDYLEEGFGYERGENLLEFAYDWRQDVRMASRQLAEKVDNWDVSAPITIIAHSLGCLVNRYYVECLNGKDKIGRLILLGGPHAGVPNAITSLHTGPDLLPFGLLGERLREVLITFPSMYQILPTYACVEDQNEKFINLLEDEEWLPDFQRPLLRMAREFRRELGERSSVPTVSIFGYGMKTITKISVNRDMNGAWQNADLSV</sequence>
<dbReference type="Pfam" id="PF02450">
    <property type="entry name" value="LCAT"/>
    <property type="match status" value="1"/>
</dbReference>
<dbReference type="EMBL" id="BART01011736">
    <property type="protein sequence ID" value="GAG88530.1"/>
    <property type="molecule type" value="Genomic_DNA"/>
</dbReference>